<evidence type="ECO:0000313" key="3">
    <source>
        <dbReference type="Proteomes" id="UP001066276"/>
    </source>
</evidence>
<gene>
    <name evidence="2" type="ORF">NDU88_004709</name>
</gene>
<proteinExistence type="predicted"/>
<reference evidence="2" key="1">
    <citation type="journal article" date="2022" name="bioRxiv">
        <title>Sequencing and chromosome-scale assembly of the giantPleurodeles waltlgenome.</title>
        <authorList>
            <person name="Brown T."/>
            <person name="Elewa A."/>
            <person name="Iarovenko S."/>
            <person name="Subramanian E."/>
            <person name="Araus A.J."/>
            <person name="Petzold A."/>
            <person name="Susuki M."/>
            <person name="Suzuki K.-i.T."/>
            <person name="Hayashi T."/>
            <person name="Toyoda A."/>
            <person name="Oliveira C."/>
            <person name="Osipova E."/>
            <person name="Leigh N.D."/>
            <person name="Simon A."/>
            <person name="Yun M.H."/>
        </authorList>
    </citation>
    <scope>NUCLEOTIDE SEQUENCE</scope>
    <source>
        <strain evidence="2">20211129_DDA</strain>
        <tissue evidence="2">Liver</tissue>
    </source>
</reference>
<feature type="compositionally biased region" description="Basic and acidic residues" evidence="1">
    <location>
        <begin position="164"/>
        <end position="173"/>
    </location>
</feature>
<sequence length="173" mass="18840">MEQEQLNASCVTGLDTSLNGSIIEELIELVDTETGENRGLHDMNQDGLNIGSNPNNNNNNNTNTNAMGFGCQTEVARTVLISKQSNMGQVVPSINNQLQIVAVIHQSAIFQSRLVEPVETDKQEALDDSRPDFSPSQGQWDDWLGPNNPTAQGGGLWQETSLDEEAKWGRTGS</sequence>
<organism evidence="2 3">
    <name type="scientific">Pleurodeles waltl</name>
    <name type="common">Iberian ribbed newt</name>
    <dbReference type="NCBI Taxonomy" id="8319"/>
    <lineage>
        <taxon>Eukaryota</taxon>
        <taxon>Metazoa</taxon>
        <taxon>Chordata</taxon>
        <taxon>Craniata</taxon>
        <taxon>Vertebrata</taxon>
        <taxon>Euteleostomi</taxon>
        <taxon>Amphibia</taxon>
        <taxon>Batrachia</taxon>
        <taxon>Caudata</taxon>
        <taxon>Salamandroidea</taxon>
        <taxon>Salamandridae</taxon>
        <taxon>Pleurodelinae</taxon>
        <taxon>Pleurodeles</taxon>
    </lineage>
</organism>
<accession>A0AAV7L076</accession>
<dbReference type="EMBL" id="JANPWB010000016">
    <property type="protein sequence ID" value="KAJ1084563.1"/>
    <property type="molecule type" value="Genomic_DNA"/>
</dbReference>
<dbReference type="AlphaFoldDB" id="A0AAV7L076"/>
<dbReference type="Proteomes" id="UP001066276">
    <property type="component" value="Chromosome 12"/>
</dbReference>
<comment type="caution">
    <text evidence="2">The sequence shown here is derived from an EMBL/GenBank/DDBJ whole genome shotgun (WGS) entry which is preliminary data.</text>
</comment>
<feature type="region of interest" description="Disordered" evidence="1">
    <location>
        <begin position="120"/>
        <end position="173"/>
    </location>
</feature>
<evidence type="ECO:0000256" key="1">
    <source>
        <dbReference type="SAM" id="MobiDB-lite"/>
    </source>
</evidence>
<evidence type="ECO:0000313" key="2">
    <source>
        <dbReference type="EMBL" id="KAJ1084563.1"/>
    </source>
</evidence>
<keyword evidence="3" id="KW-1185">Reference proteome</keyword>
<feature type="compositionally biased region" description="Basic and acidic residues" evidence="1">
    <location>
        <begin position="120"/>
        <end position="131"/>
    </location>
</feature>
<name>A0AAV7L076_PLEWA</name>
<protein>
    <submittedName>
        <fullName evidence="2">Uncharacterized protein</fullName>
    </submittedName>
</protein>